<dbReference type="PANTHER" id="PTHR30163">
    <property type="entry name" value="MEMBRANE-BOUND LYTIC MUREIN TRANSGLYCOSYLASE B"/>
    <property type="match status" value="1"/>
</dbReference>
<evidence type="ECO:0000259" key="3">
    <source>
        <dbReference type="Pfam" id="PF13406"/>
    </source>
</evidence>
<dbReference type="Proteomes" id="UP000532373">
    <property type="component" value="Unassembled WGS sequence"/>
</dbReference>
<dbReference type="CDD" id="cd13399">
    <property type="entry name" value="Slt35-like"/>
    <property type="match status" value="1"/>
</dbReference>
<feature type="signal peptide" evidence="1">
    <location>
        <begin position="1"/>
        <end position="36"/>
    </location>
</feature>
<dbReference type="AlphaFoldDB" id="A0A8E2BEF6"/>
<dbReference type="RefSeq" id="WP_184773326.1">
    <property type="nucleotide sequence ID" value="NZ_JACHGI010000018.1"/>
</dbReference>
<keyword evidence="1" id="KW-0732">Signal</keyword>
<evidence type="ECO:0000313" key="5">
    <source>
        <dbReference type="Proteomes" id="UP000532373"/>
    </source>
</evidence>
<accession>A0A8E2BEF6</accession>
<dbReference type="Gene3D" id="1.10.8.350">
    <property type="entry name" value="Bacterial muramidase"/>
    <property type="match status" value="1"/>
</dbReference>
<dbReference type="Pfam" id="PF13406">
    <property type="entry name" value="SLT_2"/>
    <property type="match status" value="1"/>
</dbReference>
<dbReference type="NCBIfam" id="TIGR02283">
    <property type="entry name" value="MltB_2"/>
    <property type="match status" value="1"/>
</dbReference>
<name>A0A8E2BEF6_9HYPH</name>
<protein>
    <submittedName>
        <fullName evidence="4">Lytic murein transglycosylase</fullName>
    </submittedName>
</protein>
<dbReference type="PANTHER" id="PTHR30163:SF8">
    <property type="entry name" value="LYTIC MUREIN TRANSGLYCOSYLASE"/>
    <property type="match status" value="1"/>
</dbReference>
<feature type="chain" id="PRO_5034601193" evidence="1">
    <location>
        <begin position="37"/>
        <end position="424"/>
    </location>
</feature>
<reference evidence="4 5" key="1">
    <citation type="submission" date="2020-08" db="EMBL/GenBank/DDBJ databases">
        <title>Genomic Encyclopedia of Type Strains, Phase IV (KMG-IV): sequencing the most valuable type-strain genomes for metagenomic binning, comparative biology and taxonomic classification.</title>
        <authorList>
            <person name="Goeker M."/>
        </authorList>
    </citation>
    <scope>NUCLEOTIDE SEQUENCE [LARGE SCALE GENOMIC DNA]</scope>
    <source>
        <strain evidence="4 5">DSM 17454</strain>
    </source>
</reference>
<dbReference type="EMBL" id="JACHGI010000018">
    <property type="protein sequence ID" value="MBB6469716.1"/>
    <property type="molecule type" value="Genomic_DNA"/>
</dbReference>
<dbReference type="InterPro" id="IPR043426">
    <property type="entry name" value="MltB-like"/>
</dbReference>
<dbReference type="InterPro" id="IPR011970">
    <property type="entry name" value="MltB_2"/>
</dbReference>
<feature type="domain" description="Transglycosylase SLT" evidence="3">
    <location>
        <begin position="43"/>
        <end position="347"/>
    </location>
</feature>
<dbReference type="InterPro" id="IPR031304">
    <property type="entry name" value="SLT_2"/>
</dbReference>
<dbReference type="SUPFAM" id="SSF53955">
    <property type="entry name" value="Lysozyme-like"/>
    <property type="match status" value="1"/>
</dbReference>
<dbReference type="Pfam" id="PF01471">
    <property type="entry name" value="PG_binding_1"/>
    <property type="match status" value="1"/>
</dbReference>
<dbReference type="GO" id="GO:0009253">
    <property type="term" value="P:peptidoglycan catabolic process"/>
    <property type="evidence" value="ECO:0007669"/>
    <property type="project" value="TreeGrafter"/>
</dbReference>
<dbReference type="InterPro" id="IPR002477">
    <property type="entry name" value="Peptidoglycan-bd-like"/>
</dbReference>
<dbReference type="SUPFAM" id="SSF47090">
    <property type="entry name" value="PGBD-like"/>
    <property type="match status" value="1"/>
</dbReference>
<sequence length="424" mass="45643">MAGRPEGSAKKRKPSTLAALFAVAVAALASITPAFAARIDDQFQAWLTKDLWPEAKAKGISRATFDAAFDGVKPNLKLPDLVLPGEKLNTPKKQHQAEFGSPGNYFAEKTLGAVSAGGRTRAGANAKTLAAIEKRFGVPAGVVLAIWGRESGFGAAKMPYDAFEVLGTKAFLATRKDMFRKELLAGLEMVERGLVSRKVMRSSWAGALGQPQFLPTSFLQHAVDFDGDGRADIWNSTPDTLASIANYLVHYGWVKGRDWGFEVTLPDNVSCALEGPDKGKKIADWAAMGISRVGGKPFPQNEARAEGFLMMPAGRNGPAFIVTPNFYVLKEYNESDVYALFIGHGADRIASGDRRFAGGWGKVDGLYRSDVASMQRGLEKLGYDVGGADGLPGFKTRRSIGDWQAKNGRAATCFPDKGIVEAMR</sequence>
<evidence type="ECO:0000313" key="4">
    <source>
        <dbReference type="EMBL" id="MBB6469716.1"/>
    </source>
</evidence>
<evidence type="ECO:0000256" key="1">
    <source>
        <dbReference type="SAM" id="SignalP"/>
    </source>
</evidence>
<evidence type="ECO:0000259" key="2">
    <source>
        <dbReference type="Pfam" id="PF01471"/>
    </source>
</evidence>
<feature type="domain" description="Peptidoglycan binding-like" evidence="2">
    <location>
        <begin position="368"/>
        <end position="423"/>
    </location>
</feature>
<dbReference type="Gene3D" id="1.10.101.10">
    <property type="entry name" value="PGBD-like superfamily/PGBD"/>
    <property type="match status" value="1"/>
</dbReference>
<comment type="caution">
    <text evidence="4">The sequence shown here is derived from an EMBL/GenBank/DDBJ whole genome shotgun (WGS) entry which is preliminary data.</text>
</comment>
<dbReference type="InterPro" id="IPR036366">
    <property type="entry name" value="PGBDSf"/>
</dbReference>
<dbReference type="GO" id="GO:0008933">
    <property type="term" value="F:peptidoglycan lytic transglycosylase activity"/>
    <property type="evidence" value="ECO:0007669"/>
    <property type="project" value="TreeGrafter"/>
</dbReference>
<organism evidence="4 5">
    <name type="scientific">Aminobacter carboxidus</name>
    <dbReference type="NCBI Taxonomy" id="376165"/>
    <lineage>
        <taxon>Bacteria</taxon>
        <taxon>Pseudomonadati</taxon>
        <taxon>Pseudomonadota</taxon>
        <taxon>Alphaproteobacteria</taxon>
        <taxon>Hyphomicrobiales</taxon>
        <taxon>Phyllobacteriaceae</taxon>
        <taxon>Aminobacter</taxon>
    </lineage>
</organism>
<gene>
    <name evidence="4" type="ORF">HNQ96_005607</name>
</gene>
<dbReference type="Gene3D" id="1.10.530.10">
    <property type="match status" value="1"/>
</dbReference>
<dbReference type="InterPro" id="IPR036365">
    <property type="entry name" value="PGBD-like_sf"/>
</dbReference>
<dbReference type="InterPro" id="IPR023346">
    <property type="entry name" value="Lysozyme-like_dom_sf"/>
</dbReference>
<proteinExistence type="predicted"/>